<name>A0A409Y4M0_9AGAR</name>
<evidence type="ECO:0000313" key="2">
    <source>
        <dbReference type="EMBL" id="PPQ97977.1"/>
    </source>
</evidence>
<protein>
    <submittedName>
        <fullName evidence="2">Uncharacterized protein</fullName>
    </submittedName>
</protein>
<keyword evidence="3" id="KW-1185">Reference proteome</keyword>
<proteinExistence type="predicted"/>
<dbReference type="InParanoid" id="A0A409Y4M0"/>
<feature type="compositionally biased region" description="Basic and acidic residues" evidence="1">
    <location>
        <begin position="189"/>
        <end position="198"/>
    </location>
</feature>
<sequence>MASSNTPQDPVEQARHVSKIIADYIDKAITTPPEHKPFQPEPPFDIFKPYERKADDPPWLQIYSNQAINLVLRVLEFAVLYVPCSTTVLLKDLTHQEFVDILAAHTKLKEPYKMLDDDPAWLVLYTDQQINQVRMVLEARRPGPLDIQDIPQRIFDEIVEAFACSVMSKVPSPARIPSPVAEDCPGDNRTSESEITKEEDVDDSDTADEDSDDYITDDSDESDFSGAEIWDDEVDSDLFVEELDLLFKRWDRNESKEDLPADTVSPLLDDPATQKVALRILKEYLDIPDGPIAEVKQKFELVLRELRKHFRVAHTPPLMYSKLPKFTHTETPVIAGYLTITTAVYISRTLNRPEFKLMPPDMMEVTFRSTFSDLKAVRHWLAGMEYATSFEILVRRARAYRLRLALFMRAIAKCEHIFQKLDAAYKRRGPKNGKNRGKRSLDPVGAVALRQAVEDFVKFEETELNRDFPGFPDSLIKIKTMASFMGKLTMAAPENAFQESAKRVKEVSQIIADYIDKAITTPPTHQPFQSEPPFDLSKPYERREDDPAWLQSYSDQAVNLVRRVLDFAVLYIPGSVRVHLRDLVHDEFVDILHNCLKTKQPRQVRVDDPAWLLLYTHEEINQVRVVLESRRPEALDFEDISHRVFDDIVDAYARSTRQRASSPIVEDLMQNIKAHLNIKPKDEGDYEGDDETVNGDDEDIQDDSDESDHDGSIWDDDTTSDLDMDEINLAFGRWDRNELEEGLPPDTISPLLGSPATQKVALDVLEEYLGIPQGPVSEVKITLEAILHDLRRRFRVAHTPPFLYTSLPNFSHKETSVTSGYLTLASAVYTMRALNRPELLNTSPQSMNTVYHDMISNLKRVEKTKHWMATMQHDTSLDALSQRARAYRLRLTLFMRARGQADNLALKMSGAYKQRGSKKETKHVVKASGALALRKAVEEFARFEANELDKYSVGFPDSLIKDSTILTILLLIRDMECAAEELERNKDTKVASEIAGFLLEKWRLRSSRSTPHSLYVLL</sequence>
<dbReference type="OrthoDB" id="3094069at2759"/>
<dbReference type="EMBL" id="NHYE01001155">
    <property type="protein sequence ID" value="PPQ97977.1"/>
    <property type="molecule type" value="Genomic_DNA"/>
</dbReference>
<accession>A0A409Y4M0</accession>
<dbReference type="AlphaFoldDB" id="A0A409Y4M0"/>
<reference evidence="2 3" key="1">
    <citation type="journal article" date="2018" name="Evol. Lett.">
        <title>Horizontal gene cluster transfer increased hallucinogenic mushroom diversity.</title>
        <authorList>
            <person name="Reynolds H.T."/>
            <person name="Vijayakumar V."/>
            <person name="Gluck-Thaler E."/>
            <person name="Korotkin H.B."/>
            <person name="Matheny P.B."/>
            <person name="Slot J.C."/>
        </authorList>
    </citation>
    <scope>NUCLEOTIDE SEQUENCE [LARGE SCALE GENOMIC DNA]</scope>
    <source>
        <strain evidence="2 3">SRW20</strain>
    </source>
</reference>
<feature type="region of interest" description="Disordered" evidence="1">
    <location>
        <begin position="678"/>
        <end position="719"/>
    </location>
</feature>
<feature type="compositionally biased region" description="Acidic residues" evidence="1">
    <location>
        <begin position="199"/>
        <end position="227"/>
    </location>
</feature>
<feature type="region of interest" description="Disordered" evidence="1">
    <location>
        <begin position="170"/>
        <end position="227"/>
    </location>
</feature>
<feature type="compositionally biased region" description="Acidic residues" evidence="1">
    <location>
        <begin position="684"/>
        <end position="719"/>
    </location>
</feature>
<evidence type="ECO:0000256" key="1">
    <source>
        <dbReference type="SAM" id="MobiDB-lite"/>
    </source>
</evidence>
<organism evidence="2 3">
    <name type="scientific">Gymnopilus dilepis</name>
    <dbReference type="NCBI Taxonomy" id="231916"/>
    <lineage>
        <taxon>Eukaryota</taxon>
        <taxon>Fungi</taxon>
        <taxon>Dikarya</taxon>
        <taxon>Basidiomycota</taxon>
        <taxon>Agaricomycotina</taxon>
        <taxon>Agaricomycetes</taxon>
        <taxon>Agaricomycetidae</taxon>
        <taxon>Agaricales</taxon>
        <taxon>Agaricineae</taxon>
        <taxon>Hymenogastraceae</taxon>
        <taxon>Gymnopilus</taxon>
    </lineage>
</organism>
<comment type="caution">
    <text evidence="2">The sequence shown here is derived from an EMBL/GenBank/DDBJ whole genome shotgun (WGS) entry which is preliminary data.</text>
</comment>
<dbReference type="Proteomes" id="UP000284706">
    <property type="component" value="Unassembled WGS sequence"/>
</dbReference>
<evidence type="ECO:0000313" key="3">
    <source>
        <dbReference type="Proteomes" id="UP000284706"/>
    </source>
</evidence>
<gene>
    <name evidence="2" type="ORF">CVT26_003126</name>
</gene>